<keyword evidence="4 9" id="KW-0479">Metal-binding</keyword>
<evidence type="ECO:0000313" key="11">
    <source>
        <dbReference type="Proteomes" id="UP000600171"/>
    </source>
</evidence>
<name>A0A917IU60_9MICC</name>
<proteinExistence type="inferred from homology"/>
<organism evidence="10 11">
    <name type="scientific">Rothia aerolata</name>
    <dbReference type="NCBI Taxonomy" id="1812262"/>
    <lineage>
        <taxon>Bacteria</taxon>
        <taxon>Bacillati</taxon>
        <taxon>Actinomycetota</taxon>
        <taxon>Actinomycetes</taxon>
        <taxon>Micrococcales</taxon>
        <taxon>Micrococcaceae</taxon>
        <taxon>Rothia</taxon>
    </lineage>
</organism>
<evidence type="ECO:0000256" key="6">
    <source>
        <dbReference type="ARBA" id="ARBA00022801"/>
    </source>
</evidence>
<protein>
    <recommendedName>
        <fullName evidence="9">CRISPR-associated endoribonuclease Cas2</fullName>
        <ecNumber evidence="9">3.1.-.-</ecNumber>
    </recommendedName>
</protein>
<evidence type="ECO:0000256" key="9">
    <source>
        <dbReference type="HAMAP-Rule" id="MF_01471"/>
    </source>
</evidence>
<evidence type="ECO:0000256" key="3">
    <source>
        <dbReference type="ARBA" id="ARBA00022722"/>
    </source>
</evidence>
<gene>
    <name evidence="9" type="primary">cas2</name>
    <name evidence="10" type="ORF">GCM10007359_16860</name>
</gene>
<dbReference type="EMBL" id="BMDC01000003">
    <property type="protein sequence ID" value="GGH64503.1"/>
    <property type="molecule type" value="Genomic_DNA"/>
</dbReference>
<dbReference type="InterPro" id="IPR019199">
    <property type="entry name" value="Virulence_VapD/CRISPR_Cas2"/>
</dbReference>
<evidence type="ECO:0000256" key="5">
    <source>
        <dbReference type="ARBA" id="ARBA00022759"/>
    </source>
</evidence>
<keyword evidence="11" id="KW-1185">Reference proteome</keyword>
<accession>A0A917IU60</accession>
<evidence type="ECO:0000256" key="8">
    <source>
        <dbReference type="ARBA" id="ARBA00023118"/>
    </source>
</evidence>
<evidence type="ECO:0000313" key="10">
    <source>
        <dbReference type="EMBL" id="GGH64503.1"/>
    </source>
</evidence>
<dbReference type="GO" id="GO:0043571">
    <property type="term" value="P:maintenance of CRISPR repeat elements"/>
    <property type="evidence" value="ECO:0007669"/>
    <property type="project" value="UniProtKB-UniRule"/>
</dbReference>
<sequence length="101" mass="11795">MWLLVMFDLPVKSKEQRTRANQYRNLLKDRGFDMVQLSVYCKYYLNGNSSERDIGILKQNVPVNGYVRVLKVADQQWASTLLFKGPRQKKAEAPPEQLTIF</sequence>
<keyword evidence="8 9" id="KW-0051">Antiviral defense</keyword>
<dbReference type="SUPFAM" id="SSF143430">
    <property type="entry name" value="TTP0101/SSO1404-like"/>
    <property type="match status" value="1"/>
</dbReference>
<dbReference type="Pfam" id="PF09827">
    <property type="entry name" value="CRISPR_Cas2"/>
    <property type="match status" value="1"/>
</dbReference>
<comment type="subunit">
    <text evidence="9">Homodimer, forms a heterotetramer with a Cas1 homodimer.</text>
</comment>
<dbReference type="GO" id="GO:0046872">
    <property type="term" value="F:metal ion binding"/>
    <property type="evidence" value="ECO:0007669"/>
    <property type="project" value="UniProtKB-UniRule"/>
</dbReference>
<evidence type="ECO:0000256" key="4">
    <source>
        <dbReference type="ARBA" id="ARBA00022723"/>
    </source>
</evidence>
<keyword evidence="7 9" id="KW-0460">Magnesium</keyword>
<comment type="caution">
    <text evidence="10">The sequence shown here is derived from an EMBL/GenBank/DDBJ whole genome shotgun (WGS) entry which is preliminary data.</text>
</comment>
<comment type="cofactor">
    <cofactor evidence="1 9">
        <name>Mg(2+)</name>
        <dbReference type="ChEBI" id="CHEBI:18420"/>
    </cofactor>
</comment>
<dbReference type="EC" id="3.1.-.-" evidence="9"/>
<evidence type="ECO:0000256" key="2">
    <source>
        <dbReference type="ARBA" id="ARBA00009959"/>
    </source>
</evidence>
<dbReference type="GO" id="GO:0016787">
    <property type="term" value="F:hydrolase activity"/>
    <property type="evidence" value="ECO:0007669"/>
    <property type="project" value="UniProtKB-KW"/>
</dbReference>
<keyword evidence="6 9" id="KW-0378">Hydrolase</keyword>
<dbReference type="NCBIfam" id="TIGR01573">
    <property type="entry name" value="cas2"/>
    <property type="match status" value="1"/>
</dbReference>
<dbReference type="Proteomes" id="UP000600171">
    <property type="component" value="Unassembled WGS sequence"/>
</dbReference>
<reference evidence="10 11" key="1">
    <citation type="journal article" date="2014" name="Int. J. Syst. Evol. Microbiol.">
        <title>Complete genome sequence of Corynebacterium casei LMG S-19264T (=DSM 44701T), isolated from a smear-ripened cheese.</title>
        <authorList>
            <consortium name="US DOE Joint Genome Institute (JGI-PGF)"/>
            <person name="Walter F."/>
            <person name="Albersmeier A."/>
            <person name="Kalinowski J."/>
            <person name="Ruckert C."/>
        </authorList>
    </citation>
    <scope>NUCLEOTIDE SEQUENCE [LARGE SCALE GENOMIC DNA]</scope>
    <source>
        <strain evidence="10 11">CCM 8669</strain>
    </source>
</reference>
<comment type="similarity">
    <text evidence="2 9">Belongs to the CRISPR-associated endoribonuclease Cas2 protein family.</text>
</comment>
<keyword evidence="3 9" id="KW-0540">Nuclease</keyword>
<dbReference type="GO" id="GO:0051607">
    <property type="term" value="P:defense response to virus"/>
    <property type="evidence" value="ECO:0007669"/>
    <property type="project" value="UniProtKB-UniRule"/>
</dbReference>
<dbReference type="GO" id="GO:0004521">
    <property type="term" value="F:RNA endonuclease activity"/>
    <property type="evidence" value="ECO:0007669"/>
    <property type="project" value="InterPro"/>
</dbReference>
<feature type="binding site" evidence="9">
    <location>
        <position position="8"/>
    </location>
    <ligand>
        <name>Mg(2+)</name>
        <dbReference type="ChEBI" id="CHEBI:18420"/>
        <note>catalytic</note>
    </ligand>
</feature>
<comment type="function">
    <text evidence="9">CRISPR (clustered regularly interspaced short palindromic repeat), is an adaptive immune system that provides protection against mobile genetic elements (viruses, transposable elements and conjugative plasmids). CRISPR clusters contain sequences complementary to antecedent mobile elements and target invading nucleic acids. CRISPR clusters are transcribed and processed into CRISPR RNA (crRNA). Functions as a ssRNA-specific endoribonuclease. Involved in the integration of spacer DNA into the CRISPR cassette.</text>
</comment>
<evidence type="ECO:0000256" key="1">
    <source>
        <dbReference type="ARBA" id="ARBA00001946"/>
    </source>
</evidence>
<keyword evidence="5 9" id="KW-0255">Endonuclease</keyword>
<dbReference type="HAMAP" id="MF_01471">
    <property type="entry name" value="Cas2"/>
    <property type="match status" value="1"/>
</dbReference>
<evidence type="ECO:0000256" key="7">
    <source>
        <dbReference type="ARBA" id="ARBA00022842"/>
    </source>
</evidence>
<dbReference type="InterPro" id="IPR021127">
    <property type="entry name" value="CRISPR_associated_Cas2"/>
</dbReference>
<dbReference type="AlphaFoldDB" id="A0A917IU60"/>